<dbReference type="InterPro" id="IPR039421">
    <property type="entry name" value="Type_1_exporter"/>
</dbReference>
<dbReference type="PANTHER" id="PTHR24221">
    <property type="entry name" value="ATP-BINDING CASSETTE SUB-FAMILY B"/>
    <property type="match status" value="1"/>
</dbReference>
<protein>
    <recommendedName>
        <fullName evidence="10">Fatty acid ABC transporter ATP-binding/permease protein</fullName>
    </recommendedName>
</protein>
<dbReference type="SUPFAM" id="SSF90123">
    <property type="entry name" value="ABC transporter transmembrane region"/>
    <property type="match status" value="1"/>
</dbReference>
<evidence type="ECO:0000256" key="11">
    <source>
        <dbReference type="SAM" id="MobiDB-lite"/>
    </source>
</evidence>
<dbReference type="GO" id="GO:0016887">
    <property type="term" value="F:ATP hydrolysis activity"/>
    <property type="evidence" value="ECO:0007669"/>
    <property type="project" value="InterPro"/>
</dbReference>
<keyword evidence="7 12" id="KW-0472">Membrane</keyword>
<feature type="transmembrane region" description="Helical" evidence="12">
    <location>
        <begin position="232"/>
        <end position="254"/>
    </location>
</feature>
<evidence type="ECO:0000256" key="12">
    <source>
        <dbReference type="SAM" id="Phobius"/>
    </source>
</evidence>
<evidence type="ECO:0000256" key="5">
    <source>
        <dbReference type="ARBA" id="ARBA00022840"/>
    </source>
</evidence>
<dbReference type="EMBL" id="CP001630">
    <property type="protein sequence ID" value="ACU37085.1"/>
    <property type="molecule type" value="Genomic_DNA"/>
</dbReference>
<organism evidence="15 16">
    <name type="scientific">Actinosynnema mirum (strain ATCC 29888 / DSM 43827 / JCM 3225 / NBRC 14064 / NCIMB 13271 / NRRL B-12336 / IMRU 3971 / 101)</name>
    <dbReference type="NCBI Taxonomy" id="446462"/>
    <lineage>
        <taxon>Bacteria</taxon>
        <taxon>Bacillati</taxon>
        <taxon>Actinomycetota</taxon>
        <taxon>Actinomycetes</taxon>
        <taxon>Pseudonocardiales</taxon>
        <taxon>Pseudonocardiaceae</taxon>
        <taxon>Actinosynnema</taxon>
    </lineage>
</organism>
<dbReference type="GO" id="GO:0140359">
    <property type="term" value="F:ABC-type transporter activity"/>
    <property type="evidence" value="ECO:0007669"/>
    <property type="project" value="InterPro"/>
</dbReference>
<evidence type="ECO:0000256" key="1">
    <source>
        <dbReference type="ARBA" id="ARBA00004651"/>
    </source>
</evidence>
<dbReference type="KEGG" id="ami:Amir_3174"/>
<dbReference type="Proteomes" id="UP000002213">
    <property type="component" value="Chromosome"/>
</dbReference>
<reference evidence="15 16" key="1">
    <citation type="journal article" date="2009" name="Stand. Genomic Sci.">
        <title>Complete genome sequence of Actinosynnema mirum type strain (101).</title>
        <authorList>
            <person name="Land M."/>
            <person name="Lapidus A."/>
            <person name="Mayilraj S."/>
            <person name="Chen F."/>
            <person name="Copeland A."/>
            <person name="Del Rio T.G."/>
            <person name="Nolan M."/>
            <person name="Lucas S."/>
            <person name="Tice H."/>
            <person name="Cheng J.F."/>
            <person name="Chertkov O."/>
            <person name="Bruce D."/>
            <person name="Goodwin L."/>
            <person name="Pitluck S."/>
            <person name="Rohde M."/>
            <person name="Goker M."/>
            <person name="Pati A."/>
            <person name="Ivanova N."/>
            <person name="Mavromatis K."/>
            <person name="Chen A."/>
            <person name="Palaniappan K."/>
            <person name="Hauser L."/>
            <person name="Chang Y.J."/>
            <person name="Jeffries C.C."/>
            <person name="Brettin T."/>
            <person name="Detter J.C."/>
            <person name="Han C."/>
            <person name="Chain P."/>
            <person name="Tindall B.J."/>
            <person name="Bristow J."/>
            <person name="Eisen J.A."/>
            <person name="Markowitz V."/>
            <person name="Hugenholtz P."/>
            <person name="Kyrpides N.C."/>
            <person name="Klenk H.P."/>
        </authorList>
    </citation>
    <scope>NUCLEOTIDE SEQUENCE [LARGE SCALE GENOMIC DNA]</scope>
    <source>
        <strain evidence="16">ATCC 29888 / DSM 43827 / JCM 3225 / NBRC 14064 / NCIMB 13271 / NRRL B-12336 / IMRU 3971 / 101</strain>
    </source>
</reference>
<dbReference type="InterPro" id="IPR003439">
    <property type="entry name" value="ABC_transporter-like_ATP-bd"/>
</dbReference>
<evidence type="ECO:0000259" key="14">
    <source>
        <dbReference type="PROSITE" id="PS50929"/>
    </source>
</evidence>
<dbReference type="GO" id="GO:0005886">
    <property type="term" value="C:plasma membrane"/>
    <property type="evidence" value="ECO:0007669"/>
    <property type="project" value="UniProtKB-SubCell"/>
</dbReference>
<dbReference type="InterPro" id="IPR017871">
    <property type="entry name" value="ABC_transporter-like_CS"/>
</dbReference>
<gene>
    <name evidence="15" type="ordered locus">Amir_3174</name>
</gene>
<dbReference type="InterPro" id="IPR011527">
    <property type="entry name" value="ABC1_TM_dom"/>
</dbReference>
<keyword evidence="16" id="KW-1185">Reference proteome</keyword>
<dbReference type="STRING" id="446462.Amir_3174"/>
<dbReference type="Pfam" id="PF00005">
    <property type="entry name" value="ABC_tran"/>
    <property type="match status" value="1"/>
</dbReference>
<keyword evidence="2" id="KW-0813">Transport</keyword>
<evidence type="ECO:0000313" key="16">
    <source>
        <dbReference type="Proteomes" id="UP000002213"/>
    </source>
</evidence>
<evidence type="ECO:0000256" key="3">
    <source>
        <dbReference type="ARBA" id="ARBA00022692"/>
    </source>
</evidence>
<dbReference type="Gene3D" id="1.20.1560.10">
    <property type="entry name" value="ABC transporter type 1, transmembrane domain"/>
    <property type="match status" value="1"/>
</dbReference>
<proteinExistence type="inferred from homology"/>
<feature type="region of interest" description="Disordered" evidence="11">
    <location>
        <begin position="97"/>
        <end position="118"/>
    </location>
</feature>
<dbReference type="PROSITE" id="PS50929">
    <property type="entry name" value="ABC_TM1F"/>
    <property type="match status" value="1"/>
</dbReference>
<dbReference type="GO" id="GO:0034040">
    <property type="term" value="F:ATPase-coupled lipid transmembrane transporter activity"/>
    <property type="evidence" value="ECO:0007669"/>
    <property type="project" value="TreeGrafter"/>
</dbReference>
<keyword evidence="6 12" id="KW-1133">Transmembrane helix</keyword>
<feature type="domain" description="ABC transmembrane type-1" evidence="14">
    <location>
        <begin position="184"/>
        <end position="477"/>
    </location>
</feature>
<evidence type="ECO:0000256" key="7">
    <source>
        <dbReference type="ARBA" id="ARBA00023136"/>
    </source>
</evidence>
<dbReference type="OrthoDB" id="9806127at2"/>
<evidence type="ECO:0000259" key="13">
    <source>
        <dbReference type="PROSITE" id="PS50893"/>
    </source>
</evidence>
<sequence>MTQLLDAAPTTRLTGFRVRSVVPGRQRWDVPRVRGNPRAARALEAALLRLPGITGAQASPSTGRVLVLHDRALGVAEVGAALRDAVTAAATAPLVVEGSTTTSPPATAASTPGGTSGGSVALRPVSAVLRRPLALVAVVTGVSSAVLRHAWRALLRPLRRTAAGARLSAHPLARVLGRHRSALAAAAALTVACQLAELGLGLFLGWILLVLIKGEYAPLTALGVTSAPSQLLALAAGAAATCGVVVVLSAAAGARWRALGQGVRRDQRARLHRHAQRLEMRHIQRERPTRVAGVLADDVDQLGAFFSGPAGEAVQLATSALILVPSFLVLAPGIAWIAFLPLPFVAVLSLRQRDRSAADYADAGEQAALLRSRISANLEAAATVKSACAEDHEAELVDLLELAGADAATRTQQHTVRFGEGIRAWTTCSMAGTLLVGGLKVLDGSLPFERFSPLIGLPQQMVMRLTRLGPIVDQYQRTLAAHDRVEHLMSLPTETTGGRALARERVSGAIALDRVSFSYEGRPRVLDRLSLRAAAGKVTGIVGATGSGKTTVAKLLMRFQDADSGRVLLDGRDVRGLRLPDLRACVGFVSQDPFLFDGTIADNIRYGTFSATDEQVREAARTAEAHSFVESLPLGYDTVVGEHGASLSGGQRQRIALARTVLKNPPVVVLDEATSAVDNETEAAIQRALATFARGRTLIVIAHRLSTVRNADHIYVLERGGVVEQGAHEGLVASGGRYASLWELQAGARG</sequence>
<dbReference type="PANTHER" id="PTHR24221:SF601">
    <property type="entry name" value="ABC TRANSPORTER"/>
    <property type="match status" value="1"/>
</dbReference>
<dbReference type="PROSITE" id="PS50893">
    <property type="entry name" value="ABC_TRANSPORTER_2"/>
    <property type="match status" value="1"/>
</dbReference>
<feature type="domain" description="ABC transporter" evidence="13">
    <location>
        <begin position="510"/>
        <end position="744"/>
    </location>
</feature>
<evidence type="ECO:0000256" key="4">
    <source>
        <dbReference type="ARBA" id="ARBA00022741"/>
    </source>
</evidence>
<dbReference type="SUPFAM" id="SSF52540">
    <property type="entry name" value="P-loop containing nucleoside triphosphate hydrolases"/>
    <property type="match status" value="1"/>
</dbReference>
<dbReference type="GO" id="GO:0005524">
    <property type="term" value="F:ATP binding"/>
    <property type="evidence" value="ECO:0007669"/>
    <property type="project" value="UniProtKB-KW"/>
</dbReference>
<evidence type="ECO:0000256" key="8">
    <source>
        <dbReference type="ARBA" id="ARBA00055053"/>
    </source>
</evidence>
<comment type="function">
    <text evidence="8">ABC transporter involved in fatty acid import. Transmembrane domains (TMD) form a pore in the membrane and the ATP-binding domain (NBD) is responsible for energy generation.</text>
</comment>
<name>C6W864_ACTMD</name>
<dbReference type="InterPro" id="IPR027417">
    <property type="entry name" value="P-loop_NTPase"/>
</dbReference>
<feature type="transmembrane region" description="Helical" evidence="12">
    <location>
        <begin position="182"/>
        <end position="212"/>
    </location>
</feature>
<evidence type="ECO:0000256" key="9">
    <source>
        <dbReference type="ARBA" id="ARBA00061644"/>
    </source>
</evidence>
<evidence type="ECO:0000256" key="10">
    <source>
        <dbReference type="ARBA" id="ARBA00071747"/>
    </source>
</evidence>
<evidence type="ECO:0000256" key="6">
    <source>
        <dbReference type="ARBA" id="ARBA00022989"/>
    </source>
</evidence>
<keyword evidence="4" id="KW-0547">Nucleotide-binding</keyword>
<keyword evidence="3 12" id="KW-0812">Transmembrane</keyword>
<dbReference type="Pfam" id="PF00664">
    <property type="entry name" value="ABC_membrane"/>
    <property type="match status" value="1"/>
</dbReference>
<comment type="subcellular location">
    <subcellularLocation>
        <location evidence="1">Cell membrane</location>
        <topology evidence="1">Multi-pass membrane protein</topology>
    </subcellularLocation>
</comment>
<feature type="transmembrane region" description="Helical" evidence="12">
    <location>
        <begin position="327"/>
        <end position="350"/>
    </location>
</feature>
<evidence type="ECO:0000313" key="15">
    <source>
        <dbReference type="EMBL" id="ACU37085.1"/>
    </source>
</evidence>
<dbReference type="Gene3D" id="3.40.50.300">
    <property type="entry name" value="P-loop containing nucleotide triphosphate hydrolases"/>
    <property type="match status" value="1"/>
</dbReference>
<keyword evidence="5" id="KW-0067">ATP-binding</keyword>
<evidence type="ECO:0000256" key="2">
    <source>
        <dbReference type="ARBA" id="ARBA00022448"/>
    </source>
</evidence>
<dbReference type="RefSeq" id="WP_015801974.1">
    <property type="nucleotide sequence ID" value="NC_013093.1"/>
</dbReference>
<dbReference type="PROSITE" id="PS00211">
    <property type="entry name" value="ABC_TRANSPORTER_1"/>
    <property type="match status" value="1"/>
</dbReference>
<feature type="compositionally biased region" description="Low complexity" evidence="11">
    <location>
        <begin position="97"/>
        <end position="113"/>
    </location>
</feature>
<accession>C6W864</accession>
<comment type="similarity">
    <text evidence="9">Belongs to the ABC transporter superfamily. Lipid exporter (TC 3.A.1.106) family.</text>
</comment>
<dbReference type="FunFam" id="3.40.50.300:FF:000287">
    <property type="entry name" value="Multidrug ABC transporter ATP-binding protein"/>
    <property type="match status" value="1"/>
</dbReference>
<dbReference type="InterPro" id="IPR003593">
    <property type="entry name" value="AAA+_ATPase"/>
</dbReference>
<dbReference type="SMART" id="SM00382">
    <property type="entry name" value="AAA"/>
    <property type="match status" value="1"/>
</dbReference>
<dbReference type="AlphaFoldDB" id="C6W864"/>
<dbReference type="eggNOG" id="COG1132">
    <property type="taxonomic scope" value="Bacteria"/>
</dbReference>
<dbReference type="HOGENOM" id="CLU_000604_84_3_11"/>
<dbReference type="InterPro" id="IPR036640">
    <property type="entry name" value="ABC1_TM_sf"/>
</dbReference>